<dbReference type="EMBL" id="CP079105">
    <property type="protein sequence ID" value="QXQ12501.1"/>
    <property type="molecule type" value="Genomic_DNA"/>
</dbReference>
<dbReference type="Gene3D" id="3.30.530.20">
    <property type="match status" value="1"/>
</dbReference>
<keyword evidence="2" id="KW-1185">Reference proteome</keyword>
<evidence type="ECO:0000313" key="1">
    <source>
        <dbReference type="EMBL" id="QXQ12501.1"/>
    </source>
</evidence>
<sequence length="162" mass="18487">MFGLQPSDESVFETAPVVRSFSLALRVPPEEVWNGLAGDSPLAWCRALGNGRYTSSRPFGVGTTREITVCRVIKLRERFFRWEEGRRHSFGVTESNVPLLSRFAEDYLVEPMADGSRFTWTIAAEMKAPLRRPNFLGSFPLERIMRTLEADTRQHFERATST</sequence>
<dbReference type="InterPro" id="IPR019587">
    <property type="entry name" value="Polyketide_cyclase/dehydratase"/>
</dbReference>
<accession>A0ABX8S5J3</accession>
<evidence type="ECO:0000313" key="2">
    <source>
        <dbReference type="Proteomes" id="UP000887023"/>
    </source>
</evidence>
<dbReference type="Pfam" id="PF10604">
    <property type="entry name" value="Polyketide_cyc2"/>
    <property type="match status" value="1"/>
</dbReference>
<proteinExistence type="predicted"/>
<dbReference type="InterPro" id="IPR023393">
    <property type="entry name" value="START-like_dom_sf"/>
</dbReference>
<name>A0ABX8S5J3_9ACTN</name>
<protein>
    <submittedName>
        <fullName evidence="1">SRPBCC family protein</fullName>
    </submittedName>
</protein>
<dbReference type="Proteomes" id="UP000887023">
    <property type="component" value="Chromosome"/>
</dbReference>
<organism evidence="1 2">
    <name type="scientific">Skermania pinensis</name>
    <dbReference type="NCBI Taxonomy" id="39122"/>
    <lineage>
        <taxon>Bacteria</taxon>
        <taxon>Bacillati</taxon>
        <taxon>Actinomycetota</taxon>
        <taxon>Actinomycetes</taxon>
        <taxon>Mycobacteriales</taxon>
        <taxon>Gordoniaceae</taxon>
        <taxon>Skermania</taxon>
    </lineage>
</organism>
<reference evidence="1" key="1">
    <citation type="submission" date="2021-07" db="EMBL/GenBank/DDBJ databases">
        <title>Candidatus Kaistella beijingensis sp. nov. isolated from a municipal wastewater treatment plant is involved in sludge foaming.</title>
        <authorList>
            <person name="Song Y."/>
            <person name="Liu S.-J."/>
        </authorList>
    </citation>
    <scope>NUCLEOTIDE SEQUENCE</scope>
    <source>
        <strain evidence="1">DSM 43998</strain>
    </source>
</reference>
<gene>
    <name evidence="1" type="ORF">KV203_10950</name>
</gene>
<dbReference type="RefSeq" id="WP_083530279.1">
    <property type="nucleotide sequence ID" value="NZ_CBCRUZ010000023.1"/>
</dbReference>
<dbReference type="SUPFAM" id="SSF55961">
    <property type="entry name" value="Bet v1-like"/>
    <property type="match status" value="1"/>
</dbReference>